<name>A0A8J2RM70_9CRUS</name>
<keyword evidence="2" id="KW-0732">Signal</keyword>
<dbReference type="Proteomes" id="UP000789390">
    <property type="component" value="Unassembled WGS sequence"/>
</dbReference>
<proteinExistence type="predicted"/>
<feature type="signal peptide" evidence="2">
    <location>
        <begin position="1"/>
        <end position="19"/>
    </location>
</feature>
<comment type="caution">
    <text evidence="3">The sequence shown here is derived from an EMBL/GenBank/DDBJ whole genome shotgun (WGS) entry which is preliminary data.</text>
</comment>
<evidence type="ECO:0000313" key="4">
    <source>
        <dbReference type="Proteomes" id="UP000789390"/>
    </source>
</evidence>
<accession>A0A8J2RM70</accession>
<feature type="compositionally biased region" description="Low complexity" evidence="1">
    <location>
        <begin position="171"/>
        <end position="185"/>
    </location>
</feature>
<evidence type="ECO:0008006" key="5">
    <source>
        <dbReference type="Google" id="ProtNLM"/>
    </source>
</evidence>
<feature type="region of interest" description="Disordered" evidence="1">
    <location>
        <begin position="165"/>
        <end position="193"/>
    </location>
</feature>
<sequence>MKLALVFIALFAVIHPVWLQVDSFPANDVTDGDGSFFTQTLSSPAVGQCIGNCTSQPNSFLNNNSKVPPVQQQMMEAKPTGITGFVRSAVTSLFNYFYKLFVQPWIALVGLGSSAATPMDRNAYTVEGRSAPVSSHSATQPASDWHEIGTTAFKVLSSIFLKNKPRPPTTPSTLSSSPDQSTPTPILSAINPL</sequence>
<evidence type="ECO:0000256" key="1">
    <source>
        <dbReference type="SAM" id="MobiDB-lite"/>
    </source>
</evidence>
<dbReference type="OrthoDB" id="6354148at2759"/>
<feature type="chain" id="PRO_5035297132" description="Secreted protein" evidence="2">
    <location>
        <begin position="20"/>
        <end position="193"/>
    </location>
</feature>
<dbReference type="EMBL" id="CAKKLH010000257">
    <property type="protein sequence ID" value="CAH0107173.1"/>
    <property type="molecule type" value="Genomic_DNA"/>
</dbReference>
<evidence type="ECO:0000256" key="2">
    <source>
        <dbReference type="SAM" id="SignalP"/>
    </source>
</evidence>
<organism evidence="3 4">
    <name type="scientific">Daphnia galeata</name>
    <dbReference type="NCBI Taxonomy" id="27404"/>
    <lineage>
        <taxon>Eukaryota</taxon>
        <taxon>Metazoa</taxon>
        <taxon>Ecdysozoa</taxon>
        <taxon>Arthropoda</taxon>
        <taxon>Crustacea</taxon>
        <taxon>Branchiopoda</taxon>
        <taxon>Diplostraca</taxon>
        <taxon>Cladocera</taxon>
        <taxon>Anomopoda</taxon>
        <taxon>Daphniidae</taxon>
        <taxon>Daphnia</taxon>
    </lineage>
</organism>
<gene>
    <name evidence="3" type="ORF">DGAL_LOCUS10464</name>
</gene>
<dbReference type="AlphaFoldDB" id="A0A8J2RM70"/>
<keyword evidence="4" id="KW-1185">Reference proteome</keyword>
<reference evidence="3" key="1">
    <citation type="submission" date="2021-11" db="EMBL/GenBank/DDBJ databases">
        <authorList>
            <person name="Schell T."/>
        </authorList>
    </citation>
    <scope>NUCLEOTIDE SEQUENCE</scope>
    <source>
        <strain evidence="3">M5</strain>
    </source>
</reference>
<protein>
    <recommendedName>
        <fullName evidence="5">Secreted protein</fullName>
    </recommendedName>
</protein>
<evidence type="ECO:0000313" key="3">
    <source>
        <dbReference type="EMBL" id="CAH0107173.1"/>
    </source>
</evidence>